<dbReference type="GO" id="GO:0003723">
    <property type="term" value="F:RNA binding"/>
    <property type="evidence" value="ECO:0007669"/>
    <property type="project" value="UniProtKB-UniRule"/>
</dbReference>
<feature type="domain" description="RRM" evidence="5">
    <location>
        <begin position="27"/>
        <end position="105"/>
    </location>
</feature>
<evidence type="ECO:0000256" key="3">
    <source>
        <dbReference type="PROSITE-ProRule" id="PRU00176"/>
    </source>
</evidence>
<dbReference type="Gene3D" id="3.30.70.330">
    <property type="match status" value="4"/>
</dbReference>
<dbReference type="InterPro" id="IPR035979">
    <property type="entry name" value="RBD_domain_sf"/>
</dbReference>
<reference evidence="7" key="1">
    <citation type="submission" date="2011-07" db="EMBL/GenBank/DDBJ databases">
        <authorList>
            <consortium name="Caenorhabditis brenneri Sequencing and Analysis Consortium"/>
            <person name="Wilson R.K."/>
        </authorList>
    </citation>
    <scope>NUCLEOTIDE SEQUENCE [LARGE SCALE GENOMIC DNA]</scope>
    <source>
        <strain evidence="7">PB2801</strain>
    </source>
</reference>
<sequence>MDIKVDINMASDDPRSEQYSFLNVARNIVLIINLKKSLDDKELRNTLETYGELQWCHVTKGPNGSYGFAFAKFFNEESAKHVIENVPPLPAERENQHVRIFMSNIRSGTRFCDNGKFYITGVAETVTEQDIKEIVQSIGSYFAVKRIDSCSFVVHMLTEWHMECFLEKLKAKKMDTKDFQVHHFDNIFESGGGTDGRTRVVVRIFNLDPTIRSQDMCVMFRFLGHINARALKDAYGRSRRTGYVYLNKPYADTPFFSLFKEVKYENGEIRLTQKAGNLINLQMFEMRQFKDTIRTMYYPSAQPPIQEKYYRVPKEFRRDIRARDFFENKEDASETSKILMSYNVHVTNIESYRRRSLQKVFEYYGHVVHTLIVPQSEPYAIVTFRNLSDAHRAVQGIASERANKKTALVAGLMDCFQLHYWNEHRSRVLKLSSYSSLESLRSAEFPMYDDYIHQITDEGHVKRFSKSNYAAVTKFVYSALSDDLNRDFEELYEADDVADQPSGSDISSEPQQSTSSSSQNDSKKDAQESEKTQKIAVSEEDKTEAINLLNDEQTSQRLRSFFAKRTEEDIAALVDVLREMPHEEITKLNNNDDSLRLFCLTHLISKARIEAKKN</sequence>
<dbReference type="OrthoDB" id="21467at2759"/>
<evidence type="ECO:0000256" key="1">
    <source>
        <dbReference type="ARBA" id="ARBA00022737"/>
    </source>
</evidence>
<keyword evidence="1" id="KW-0677">Repeat</keyword>
<evidence type="ECO:0000313" key="6">
    <source>
        <dbReference type="EMBL" id="EGT39688.1"/>
    </source>
</evidence>
<dbReference type="SMART" id="SM00360">
    <property type="entry name" value="RRM"/>
    <property type="match status" value="3"/>
</dbReference>
<proteinExistence type="predicted"/>
<dbReference type="HOGENOM" id="CLU_444986_0_0_1"/>
<keyword evidence="2 3" id="KW-0694">RNA-binding</keyword>
<dbReference type="SUPFAM" id="SSF54928">
    <property type="entry name" value="RNA-binding domain, RBD"/>
    <property type="match status" value="3"/>
</dbReference>
<dbReference type="PANTHER" id="PTHR24012">
    <property type="entry name" value="RNA BINDING PROTEIN"/>
    <property type="match status" value="1"/>
</dbReference>
<dbReference type="InParanoid" id="G0NXW4"/>
<gene>
    <name evidence="6" type="ORF">CAEBREN_32665</name>
</gene>
<evidence type="ECO:0000313" key="7">
    <source>
        <dbReference type="Proteomes" id="UP000008068"/>
    </source>
</evidence>
<evidence type="ECO:0000256" key="4">
    <source>
        <dbReference type="SAM" id="MobiDB-lite"/>
    </source>
</evidence>
<feature type="domain" description="RRM" evidence="5">
    <location>
        <begin position="342"/>
        <end position="436"/>
    </location>
</feature>
<dbReference type="PROSITE" id="PS50102">
    <property type="entry name" value="RRM"/>
    <property type="match status" value="2"/>
</dbReference>
<evidence type="ECO:0000259" key="5">
    <source>
        <dbReference type="PROSITE" id="PS50102"/>
    </source>
</evidence>
<dbReference type="EMBL" id="GL379975">
    <property type="protein sequence ID" value="EGT39688.1"/>
    <property type="molecule type" value="Genomic_DNA"/>
</dbReference>
<feature type="compositionally biased region" description="Low complexity" evidence="4">
    <location>
        <begin position="504"/>
        <end position="520"/>
    </location>
</feature>
<evidence type="ECO:0000256" key="2">
    <source>
        <dbReference type="ARBA" id="ARBA00022884"/>
    </source>
</evidence>
<dbReference type="CDD" id="cd00590">
    <property type="entry name" value="RRM_SF"/>
    <property type="match status" value="2"/>
</dbReference>
<name>G0NXW4_CAEBE</name>
<dbReference type="InterPro" id="IPR000504">
    <property type="entry name" value="RRM_dom"/>
</dbReference>
<dbReference type="eggNOG" id="KOG0123">
    <property type="taxonomic scope" value="Eukaryota"/>
</dbReference>
<feature type="region of interest" description="Disordered" evidence="4">
    <location>
        <begin position="497"/>
        <end position="539"/>
    </location>
</feature>
<dbReference type="STRING" id="135651.G0NXW4"/>
<organism evidence="7">
    <name type="scientific">Caenorhabditis brenneri</name>
    <name type="common">Nematode worm</name>
    <dbReference type="NCBI Taxonomy" id="135651"/>
    <lineage>
        <taxon>Eukaryota</taxon>
        <taxon>Metazoa</taxon>
        <taxon>Ecdysozoa</taxon>
        <taxon>Nematoda</taxon>
        <taxon>Chromadorea</taxon>
        <taxon>Rhabditida</taxon>
        <taxon>Rhabditina</taxon>
        <taxon>Rhabditomorpha</taxon>
        <taxon>Rhabditoidea</taxon>
        <taxon>Rhabditidae</taxon>
        <taxon>Peloderinae</taxon>
        <taxon>Caenorhabditis</taxon>
    </lineage>
</organism>
<protein>
    <recommendedName>
        <fullName evidence="5">RRM domain-containing protein</fullName>
    </recommendedName>
</protein>
<dbReference type="Pfam" id="PF00076">
    <property type="entry name" value="RRM_1"/>
    <property type="match status" value="2"/>
</dbReference>
<dbReference type="InterPro" id="IPR012677">
    <property type="entry name" value="Nucleotide-bd_a/b_plait_sf"/>
</dbReference>
<dbReference type="AlphaFoldDB" id="G0NXW4"/>
<accession>G0NXW4</accession>
<keyword evidence="7" id="KW-1185">Reference proteome</keyword>
<dbReference type="Proteomes" id="UP000008068">
    <property type="component" value="Unassembled WGS sequence"/>
</dbReference>
<feature type="compositionally biased region" description="Basic and acidic residues" evidence="4">
    <location>
        <begin position="521"/>
        <end position="539"/>
    </location>
</feature>